<evidence type="ECO:0000313" key="2">
    <source>
        <dbReference type="EMBL" id="BAS96862.1"/>
    </source>
</evidence>
<feature type="non-terminal residue" evidence="2">
    <location>
        <position position="1"/>
    </location>
</feature>
<reference evidence="3" key="1">
    <citation type="journal article" date="2005" name="Nature">
        <title>The map-based sequence of the rice genome.</title>
        <authorList>
            <consortium name="International rice genome sequencing project (IRGSP)"/>
            <person name="Matsumoto T."/>
            <person name="Wu J."/>
            <person name="Kanamori H."/>
            <person name="Katayose Y."/>
            <person name="Fujisawa M."/>
            <person name="Namiki N."/>
            <person name="Mizuno H."/>
            <person name="Yamamoto K."/>
            <person name="Antonio B.A."/>
            <person name="Baba T."/>
            <person name="Sakata K."/>
            <person name="Nagamura Y."/>
            <person name="Aoki H."/>
            <person name="Arikawa K."/>
            <person name="Arita K."/>
            <person name="Bito T."/>
            <person name="Chiden Y."/>
            <person name="Fujitsuka N."/>
            <person name="Fukunaka R."/>
            <person name="Hamada M."/>
            <person name="Harada C."/>
            <person name="Hayashi A."/>
            <person name="Hijishita S."/>
            <person name="Honda M."/>
            <person name="Hosokawa S."/>
            <person name="Ichikawa Y."/>
            <person name="Idonuma A."/>
            <person name="Iijima M."/>
            <person name="Ikeda M."/>
            <person name="Ikeno M."/>
            <person name="Ito K."/>
            <person name="Ito S."/>
            <person name="Ito T."/>
            <person name="Ito Y."/>
            <person name="Ito Y."/>
            <person name="Iwabuchi A."/>
            <person name="Kamiya K."/>
            <person name="Karasawa W."/>
            <person name="Kurita K."/>
            <person name="Katagiri S."/>
            <person name="Kikuta A."/>
            <person name="Kobayashi H."/>
            <person name="Kobayashi N."/>
            <person name="Machita K."/>
            <person name="Maehara T."/>
            <person name="Masukawa M."/>
            <person name="Mizubayashi T."/>
            <person name="Mukai Y."/>
            <person name="Nagasaki H."/>
            <person name="Nagata Y."/>
            <person name="Naito S."/>
            <person name="Nakashima M."/>
            <person name="Nakama Y."/>
            <person name="Nakamichi Y."/>
            <person name="Nakamura M."/>
            <person name="Meguro A."/>
            <person name="Negishi M."/>
            <person name="Ohta I."/>
            <person name="Ohta T."/>
            <person name="Okamoto M."/>
            <person name="Ono N."/>
            <person name="Saji S."/>
            <person name="Sakaguchi M."/>
            <person name="Sakai K."/>
            <person name="Shibata M."/>
            <person name="Shimokawa T."/>
            <person name="Song J."/>
            <person name="Takazaki Y."/>
            <person name="Terasawa K."/>
            <person name="Tsugane M."/>
            <person name="Tsuji K."/>
            <person name="Ueda S."/>
            <person name="Waki K."/>
            <person name="Yamagata H."/>
            <person name="Yamamoto M."/>
            <person name="Yamamoto S."/>
            <person name="Yamane H."/>
            <person name="Yoshiki S."/>
            <person name="Yoshihara R."/>
            <person name="Yukawa K."/>
            <person name="Zhong H."/>
            <person name="Yano M."/>
            <person name="Yuan Q."/>
            <person name="Ouyang S."/>
            <person name="Liu J."/>
            <person name="Jones K.M."/>
            <person name="Gansberger K."/>
            <person name="Moffat K."/>
            <person name="Hill J."/>
            <person name="Bera J."/>
            <person name="Fadrosh D."/>
            <person name="Jin S."/>
            <person name="Johri S."/>
            <person name="Kim M."/>
            <person name="Overton L."/>
            <person name="Reardon M."/>
            <person name="Tsitrin T."/>
            <person name="Vuong H."/>
            <person name="Weaver B."/>
            <person name="Ciecko A."/>
            <person name="Tallon L."/>
            <person name="Jackson J."/>
            <person name="Pai G."/>
            <person name="Aken S.V."/>
            <person name="Utterback T."/>
            <person name="Reidmuller S."/>
            <person name="Feldblyum T."/>
            <person name="Hsiao J."/>
            <person name="Zismann V."/>
            <person name="Iobst S."/>
            <person name="de Vazeille A.R."/>
            <person name="Buell C.R."/>
            <person name="Ying K."/>
            <person name="Li Y."/>
            <person name="Lu T."/>
            <person name="Huang Y."/>
            <person name="Zhao Q."/>
            <person name="Feng Q."/>
            <person name="Zhang L."/>
            <person name="Zhu J."/>
            <person name="Weng Q."/>
            <person name="Mu J."/>
            <person name="Lu Y."/>
            <person name="Fan D."/>
            <person name="Liu Y."/>
            <person name="Guan J."/>
            <person name="Zhang Y."/>
            <person name="Yu S."/>
            <person name="Liu X."/>
            <person name="Zhang Y."/>
            <person name="Hong G."/>
            <person name="Han B."/>
            <person name="Choisne N."/>
            <person name="Demange N."/>
            <person name="Orjeda G."/>
            <person name="Samain S."/>
            <person name="Cattolico L."/>
            <person name="Pelletier E."/>
            <person name="Couloux A."/>
            <person name="Segurens B."/>
            <person name="Wincker P."/>
            <person name="D'Hont A."/>
            <person name="Scarpelli C."/>
            <person name="Weissenbach J."/>
            <person name="Salanoubat M."/>
            <person name="Quetier F."/>
            <person name="Yu Y."/>
            <person name="Kim H.R."/>
            <person name="Rambo T."/>
            <person name="Currie J."/>
            <person name="Collura K."/>
            <person name="Luo M."/>
            <person name="Yang T."/>
            <person name="Ammiraju J.S.S."/>
            <person name="Engler F."/>
            <person name="Soderlund C."/>
            <person name="Wing R.A."/>
            <person name="Palmer L.E."/>
            <person name="de la Bastide M."/>
            <person name="Spiegel L."/>
            <person name="Nascimento L."/>
            <person name="Zutavern T."/>
            <person name="O'Shaughnessy A."/>
            <person name="Dike S."/>
            <person name="Dedhia N."/>
            <person name="Preston R."/>
            <person name="Balija V."/>
            <person name="McCombie W.R."/>
            <person name="Chow T."/>
            <person name="Chen H."/>
            <person name="Chung M."/>
            <person name="Chen C."/>
            <person name="Shaw J."/>
            <person name="Wu H."/>
            <person name="Hsiao K."/>
            <person name="Chao Y."/>
            <person name="Chu M."/>
            <person name="Cheng C."/>
            <person name="Hour A."/>
            <person name="Lee P."/>
            <person name="Lin S."/>
            <person name="Lin Y."/>
            <person name="Liou J."/>
            <person name="Liu S."/>
            <person name="Hsing Y."/>
            <person name="Raghuvanshi S."/>
            <person name="Mohanty A."/>
            <person name="Bharti A.K."/>
            <person name="Gaur A."/>
            <person name="Gupta V."/>
            <person name="Kumar D."/>
            <person name="Ravi V."/>
            <person name="Vij S."/>
            <person name="Kapur A."/>
            <person name="Khurana P."/>
            <person name="Khurana P."/>
            <person name="Khurana J.P."/>
            <person name="Tyagi A.K."/>
            <person name="Gaikwad K."/>
            <person name="Singh A."/>
            <person name="Dalal V."/>
            <person name="Srivastava S."/>
            <person name="Dixit A."/>
            <person name="Pal A.K."/>
            <person name="Ghazi I.A."/>
            <person name="Yadav M."/>
            <person name="Pandit A."/>
            <person name="Bhargava A."/>
            <person name="Sureshbabu K."/>
            <person name="Batra K."/>
            <person name="Sharma T.R."/>
            <person name="Mohapatra T."/>
            <person name="Singh N.K."/>
            <person name="Messing J."/>
            <person name="Nelson A.B."/>
            <person name="Fuks G."/>
            <person name="Kavchok S."/>
            <person name="Keizer G."/>
            <person name="Linton E."/>
            <person name="Llaca V."/>
            <person name="Song R."/>
            <person name="Tanyolac B."/>
            <person name="Young S."/>
            <person name="Ho-Il K."/>
            <person name="Hahn J.H."/>
            <person name="Sangsakoo G."/>
            <person name="Vanavichit A."/>
            <person name="de Mattos Luiz.A.T."/>
            <person name="Zimmer P.D."/>
            <person name="Malone G."/>
            <person name="Dellagostin O."/>
            <person name="de Oliveira A.C."/>
            <person name="Bevan M."/>
            <person name="Bancroft I."/>
            <person name="Minx P."/>
            <person name="Cordum H."/>
            <person name="Wilson R."/>
            <person name="Cheng Z."/>
            <person name="Jin W."/>
            <person name="Jiang J."/>
            <person name="Leong S.A."/>
            <person name="Iwama H."/>
            <person name="Gojobori T."/>
            <person name="Itoh T."/>
            <person name="Niimura Y."/>
            <person name="Fujii Y."/>
            <person name="Habara T."/>
            <person name="Sakai H."/>
            <person name="Sato Y."/>
            <person name="Wilson G."/>
            <person name="Kumar K."/>
            <person name="McCouch S."/>
            <person name="Juretic N."/>
            <person name="Hoen D."/>
            <person name="Wright S."/>
            <person name="Bruskiewich R."/>
            <person name="Bureau T."/>
            <person name="Miyao A."/>
            <person name="Hirochika H."/>
            <person name="Nishikawa T."/>
            <person name="Kadowaki K."/>
            <person name="Sugiura M."/>
            <person name="Burr B."/>
            <person name="Sasaki T."/>
        </authorList>
    </citation>
    <scope>NUCLEOTIDE SEQUENCE [LARGE SCALE GENOMIC DNA]</scope>
    <source>
        <strain evidence="3">cv. Nipponbare</strain>
    </source>
</reference>
<organism evidence="2 3">
    <name type="scientific">Oryza sativa subsp. japonica</name>
    <name type="common">Rice</name>
    <dbReference type="NCBI Taxonomy" id="39947"/>
    <lineage>
        <taxon>Eukaryota</taxon>
        <taxon>Viridiplantae</taxon>
        <taxon>Streptophyta</taxon>
        <taxon>Embryophyta</taxon>
        <taxon>Tracheophyta</taxon>
        <taxon>Spermatophyta</taxon>
        <taxon>Magnoliopsida</taxon>
        <taxon>Liliopsida</taxon>
        <taxon>Poales</taxon>
        <taxon>Poaceae</taxon>
        <taxon>BOP clade</taxon>
        <taxon>Oryzoideae</taxon>
        <taxon>Oryzeae</taxon>
        <taxon>Oryzinae</taxon>
        <taxon>Oryza</taxon>
        <taxon>Oryza sativa</taxon>
    </lineage>
</organism>
<accession>A0A0P0WU84</accession>
<dbReference type="PaxDb" id="39947-A0A0P0WU84"/>
<gene>
    <name evidence="2" type="ordered locus">Os06g0225350</name>
    <name evidence="2" type="ORF">OSNPB_060225350</name>
</gene>
<reference evidence="2 3" key="3">
    <citation type="journal article" date="2013" name="Rice">
        <title>Improvement of the Oryza sativa Nipponbare reference genome using next generation sequence and optical map data.</title>
        <authorList>
            <person name="Kawahara Y."/>
            <person name="de la Bastide M."/>
            <person name="Hamilton J.P."/>
            <person name="Kanamori H."/>
            <person name="McCombie W.R."/>
            <person name="Ouyang S."/>
            <person name="Schwartz D.C."/>
            <person name="Tanaka T."/>
            <person name="Wu J."/>
            <person name="Zhou S."/>
            <person name="Childs K.L."/>
            <person name="Davidson R.M."/>
            <person name="Lin H."/>
            <person name="Quesada-Ocampo L."/>
            <person name="Vaillancourt B."/>
            <person name="Sakai H."/>
            <person name="Lee S.S."/>
            <person name="Kim J."/>
            <person name="Numa H."/>
            <person name="Itoh T."/>
            <person name="Buell C.R."/>
            <person name="Matsumoto T."/>
        </authorList>
    </citation>
    <scope>NUCLEOTIDE SEQUENCE [LARGE SCALE GENOMIC DNA]</scope>
    <source>
        <strain evidence="3">cv. Nipponbare</strain>
    </source>
</reference>
<evidence type="ECO:0000256" key="1">
    <source>
        <dbReference type="SAM" id="Phobius"/>
    </source>
</evidence>
<dbReference type="Gramene" id="Os06t0225350-00">
    <property type="protein sequence ID" value="Os06t0225350-00"/>
    <property type="gene ID" value="Os06g0225350"/>
</dbReference>
<dbReference type="InParanoid" id="A0A0P0WU84"/>
<keyword evidence="3" id="KW-1185">Reference proteome</keyword>
<dbReference type="EMBL" id="AP014962">
    <property type="protein sequence ID" value="BAS96862.1"/>
    <property type="molecule type" value="Genomic_DNA"/>
</dbReference>
<proteinExistence type="predicted"/>
<protein>
    <submittedName>
        <fullName evidence="2">Os06g0225350 protein</fullName>
    </submittedName>
</protein>
<keyword evidence="1" id="KW-1133">Transmembrane helix</keyword>
<keyword evidence="1" id="KW-0472">Membrane</keyword>
<reference evidence="2 3" key="2">
    <citation type="journal article" date="2013" name="Plant Cell Physiol.">
        <title>Rice Annotation Project Database (RAP-DB): an integrative and interactive database for rice genomics.</title>
        <authorList>
            <person name="Sakai H."/>
            <person name="Lee S.S."/>
            <person name="Tanaka T."/>
            <person name="Numa H."/>
            <person name="Kim J."/>
            <person name="Kawahara Y."/>
            <person name="Wakimoto H."/>
            <person name="Yang C.C."/>
            <person name="Iwamoto M."/>
            <person name="Abe T."/>
            <person name="Yamada Y."/>
            <person name="Muto A."/>
            <person name="Inokuchi H."/>
            <person name="Ikemura T."/>
            <person name="Matsumoto T."/>
            <person name="Sasaki T."/>
            <person name="Itoh T."/>
        </authorList>
    </citation>
    <scope>NUCLEOTIDE SEQUENCE [LARGE SCALE GENOMIC DNA]</scope>
    <source>
        <strain evidence="3">cv. Nipponbare</strain>
    </source>
</reference>
<dbReference type="Proteomes" id="UP000059680">
    <property type="component" value="Chromosome 6"/>
</dbReference>
<feature type="transmembrane region" description="Helical" evidence="1">
    <location>
        <begin position="47"/>
        <end position="68"/>
    </location>
</feature>
<keyword evidence="1" id="KW-0812">Transmembrane</keyword>
<evidence type="ECO:0000313" key="3">
    <source>
        <dbReference type="Proteomes" id="UP000059680"/>
    </source>
</evidence>
<dbReference type="AlphaFoldDB" id="A0A0P0WU84"/>
<name>A0A0P0WU84_ORYSJ</name>
<sequence length="81" mass="9311">INASHCTLWVGWFTISPSGRVDVIICGRGGTRPRGPYQFEIKNNFNCLSLLWIVHNFLEFVSLVWIGLRSNTVQLYLFKPI</sequence>